<dbReference type="InterPro" id="IPR002696">
    <property type="entry name" value="Membr_insert_effic_factor_YidD"/>
</dbReference>
<dbReference type="NCBIfam" id="TIGR00278">
    <property type="entry name" value="membrane protein insertion efficiency factor YidD"/>
    <property type="match status" value="1"/>
</dbReference>
<comment type="similarity">
    <text evidence="1">Belongs to the UPF0161 family.</text>
</comment>
<dbReference type="PANTHER" id="PTHR33383:SF1">
    <property type="entry name" value="MEMBRANE PROTEIN INSERTION EFFICIENCY FACTOR-RELATED"/>
    <property type="match status" value="1"/>
</dbReference>
<dbReference type="PANTHER" id="PTHR33383">
    <property type="entry name" value="MEMBRANE PROTEIN INSERTION EFFICIENCY FACTOR-RELATED"/>
    <property type="match status" value="1"/>
</dbReference>
<gene>
    <name evidence="2" type="ORF">C8P69_101476</name>
</gene>
<accession>A0A2T4ZIK3</accession>
<dbReference type="HAMAP" id="MF_00386">
    <property type="entry name" value="UPF0161_YidD"/>
    <property type="match status" value="1"/>
</dbReference>
<keyword evidence="3" id="KW-1185">Reference proteome</keyword>
<protein>
    <recommendedName>
        <fullName evidence="1">Putative membrane protein insertion efficiency factor</fullName>
    </recommendedName>
</protein>
<keyword evidence="1" id="KW-1003">Cell membrane</keyword>
<dbReference type="Proteomes" id="UP000241808">
    <property type="component" value="Unassembled WGS sequence"/>
</dbReference>
<evidence type="ECO:0000313" key="3">
    <source>
        <dbReference type="Proteomes" id="UP000241808"/>
    </source>
</evidence>
<proteinExistence type="inferred from homology"/>
<name>A0A2T4ZIK3_9HYPH</name>
<comment type="subcellular location">
    <subcellularLocation>
        <location evidence="1">Cell membrane</location>
        <topology evidence="1">Peripheral membrane protein</topology>
        <orientation evidence="1">Cytoplasmic side</orientation>
    </subcellularLocation>
</comment>
<dbReference type="Pfam" id="PF01809">
    <property type="entry name" value="YidD"/>
    <property type="match status" value="1"/>
</dbReference>
<organism evidence="2 3">
    <name type="scientific">Phreatobacter oligotrophus</name>
    <dbReference type="NCBI Taxonomy" id="1122261"/>
    <lineage>
        <taxon>Bacteria</taxon>
        <taxon>Pseudomonadati</taxon>
        <taxon>Pseudomonadota</taxon>
        <taxon>Alphaproteobacteria</taxon>
        <taxon>Hyphomicrobiales</taxon>
        <taxon>Phreatobacteraceae</taxon>
        <taxon>Phreatobacter</taxon>
    </lineage>
</organism>
<evidence type="ECO:0000313" key="2">
    <source>
        <dbReference type="EMBL" id="PTM61805.1"/>
    </source>
</evidence>
<dbReference type="RefSeq" id="WP_108174249.1">
    <property type="nucleotide sequence ID" value="NZ_JAIESU010000014.1"/>
</dbReference>
<comment type="function">
    <text evidence="1">Could be involved in insertion of integral membrane proteins into the membrane.</text>
</comment>
<comment type="caution">
    <text evidence="2">The sequence shown here is derived from an EMBL/GenBank/DDBJ whole genome shotgun (WGS) entry which is preliminary data.</text>
</comment>
<dbReference type="GO" id="GO:0005886">
    <property type="term" value="C:plasma membrane"/>
    <property type="evidence" value="ECO:0007669"/>
    <property type="project" value="UniProtKB-SubCell"/>
</dbReference>
<dbReference type="OrthoDB" id="9801753at2"/>
<reference evidence="2 3" key="1">
    <citation type="submission" date="2018-04" db="EMBL/GenBank/DDBJ databases">
        <title>Genomic Encyclopedia of Archaeal and Bacterial Type Strains, Phase II (KMG-II): from individual species to whole genera.</title>
        <authorList>
            <person name="Goeker M."/>
        </authorList>
    </citation>
    <scope>NUCLEOTIDE SEQUENCE [LARGE SCALE GENOMIC DNA]</scope>
    <source>
        <strain evidence="2 3">DSM 25521</strain>
    </source>
</reference>
<dbReference type="EMBL" id="PZZL01000001">
    <property type="protein sequence ID" value="PTM61805.1"/>
    <property type="molecule type" value="Genomic_DNA"/>
</dbReference>
<dbReference type="SMART" id="SM01234">
    <property type="entry name" value="Haemolytic"/>
    <property type="match status" value="1"/>
</dbReference>
<keyword evidence="1" id="KW-0472">Membrane</keyword>
<evidence type="ECO:0000256" key="1">
    <source>
        <dbReference type="HAMAP-Rule" id="MF_00386"/>
    </source>
</evidence>
<sequence length="124" mass="13989">MSRDRDLDALFNDWSPPRWPRLAAHGLLRSYQLTISMLVGRWCRHMPSCSAYMDEAVMRHGLWAGGWMGLARLCRCHPRGTSGIDNPPLVLPADAAWWKPLAYGDWRWRGGGPVCEAVEAGEGR</sequence>
<dbReference type="AlphaFoldDB" id="A0A2T4ZIK3"/>